<reference evidence="3" key="1">
    <citation type="journal article" date="2011" name="PLoS Genet.">
        <title>Parallel evolution of a type IV secretion system in radiating lineages of the host-restricted bacterial pathogen Bartonella.</title>
        <authorList>
            <person name="Engel P."/>
            <person name="Salzburger W."/>
            <person name="Liesch M."/>
            <person name="Chang C.C."/>
            <person name="Maruyama S."/>
            <person name="Lanz C."/>
            <person name="Calteau A."/>
            <person name="Lajus A."/>
            <person name="Medigue C."/>
            <person name="Schuster S.C."/>
            <person name="Dehio C."/>
        </authorList>
    </citation>
    <scope>NUCLEOTIDE SEQUENCE</scope>
    <source>
        <strain evidence="3">ATCC BAA-1498</strain>
    </source>
</reference>
<dbReference type="EMBL" id="AHPK01000018">
    <property type="protein sequence ID" value="KEC54264.1"/>
    <property type="molecule type" value="Genomic_DNA"/>
</dbReference>
<dbReference type="EMBL" id="FN645457">
    <property type="protein sequence ID" value="CBI77558.1"/>
    <property type="molecule type" value="Genomic_DNA"/>
</dbReference>
<dbReference type="InterPro" id="IPR005546">
    <property type="entry name" value="Autotransporte_beta"/>
</dbReference>
<dbReference type="SUPFAM" id="SSF51126">
    <property type="entry name" value="Pectin lyase-like"/>
    <property type="match status" value="1"/>
</dbReference>
<dbReference type="PANTHER" id="PTHR35037">
    <property type="entry name" value="C-TERMINAL REGION OF AIDA-LIKE PROTEIN"/>
    <property type="match status" value="1"/>
</dbReference>
<dbReference type="SMART" id="SM00869">
    <property type="entry name" value="Autotransporter"/>
    <property type="match status" value="1"/>
</dbReference>
<dbReference type="InterPro" id="IPR051551">
    <property type="entry name" value="Autotransporter_adhesion"/>
</dbReference>
<evidence type="ECO:0000313" key="5">
    <source>
        <dbReference type="Proteomes" id="UP000027336"/>
    </source>
</evidence>
<evidence type="ECO:0000256" key="1">
    <source>
        <dbReference type="SAM" id="SignalP"/>
    </source>
</evidence>
<evidence type="ECO:0000313" key="3">
    <source>
        <dbReference type="EMBL" id="CBI77558.1"/>
    </source>
</evidence>
<name>E6YL20_9HYPH</name>
<gene>
    <name evidence="3" type="ORF">BARRO_30139</name>
    <name evidence="4" type="ORF">O99_01145</name>
</gene>
<feature type="domain" description="Autotransporter" evidence="2">
    <location>
        <begin position="317"/>
        <end position="595"/>
    </location>
</feature>
<proteinExistence type="predicted"/>
<dbReference type="HOGENOM" id="CLU_007596_1_0_5"/>
<dbReference type="PANTHER" id="PTHR35037:SF3">
    <property type="entry name" value="C-TERMINAL REGION OF AIDA-LIKE PROTEIN"/>
    <property type="match status" value="1"/>
</dbReference>
<dbReference type="InterPro" id="IPR006315">
    <property type="entry name" value="OM_autotransptr_brl_dom"/>
</dbReference>
<dbReference type="OrthoDB" id="7922675at2"/>
<dbReference type="AlphaFoldDB" id="E6YL20"/>
<dbReference type="Gene3D" id="2.160.20.20">
    <property type="match status" value="1"/>
</dbReference>
<keyword evidence="1" id="KW-0732">Signal</keyword>
<dbReference type="Proteomes" id="UP000027336">
    <property type="component" value="Unassembled WGS sequence"/>
</dbReference>
<dbReference type="Gene3D" id="2.40.128.130">
    <property type="entry name" value="Autotransporter beta-domain"/>
    <property type="match status" value="1"/>
</dbReference>
<dbReference type="InterPro" id="IPR036709">
    <property type="entry name" value="Autotransporte_beta_dom_sf"/>
</dbReference>
<dbReference type="RefSeq" id="WP_051668874.1">
    <property type="nucleotide sequence ID" value="NZ_KL407338.1"/>
</dbReference>
<evidence type="ECO:0000313" key="4">
    <source>
        <dbReference type="EMBL" id="KEC54264.1"/>
    </source>
</evidence>
<dbReference type="InterPro" id="IPR011050">
    <property type="entry name" value="Pectin_lyase_fold/virulence"/>
</dbReference>
<feature type="chain" id="PRO_5015090269" evidence="1">
    <location>
        <begin position="28"/>
        <end position="595"/>
    </location>
</feature>
<dbReference type="NCBIfam" id="TIGR01414">
    <property type="entry name" value="autotrans_barl"/>
    <property type="match status" value="1"/>
</dbReference>
<dbReference type="PATRIC" id="fig|685782.3.peg.1195"/>
<dbReference type="GO" id="GO:0019867">
    <property type="term" value="C:outer membrane"/>
    <property type="evidence" value="ECO:0007669"/>
    <property type="project" value="InterPro"/>
</dbReference>
<dbReference type="PROSITE" id="PS51208">
    <property type="entry name" value="AUTOTRANSPORTER"/>
    <property type="match status" value="1"/>
</dbReference>
<dbReference type="SUPFAM" id="SSF103515">
    <property type="entry name" value="Autotransporter"/>
    <property type="match status" value="1"/>
</dbReference>
<accession>E6YL20</accession>
<protein>
    <submittedName>
        <fullName evidence="3">Inducible Bartonella autotransporter C protein</fullName>
    </submittedName>
    <submittedName>
        <fullName evidence="4">Outer membrane autotransporter barrel domain-containing protein</fullName>
    </submittedName>
</protein>
<sequence length="595" mass="65585">MYKNYLLRYTLISTVFFHFLSGNSLYAASQSGSIPTENENTALNLNNGTVWTLKINKRETEGEEQNANQDLPVTDQLRSTFSTINLNDSTIIFDKPTDDQYQILYVGPLPATERNEERSVSQQSTPSLSKVYNATGNAKIHFNTKYSSALAIRDQETDQLVINGNVSGTTTIYVNSIKGKKKPKSAPIPDRSGTPLIYNKSGISLIQVSGIANKDSFKLANGYTTINNYPYKYILIAYAPEHSRHNHNQSMFALYQPYWDFRLRNAYLDPKSKVKALVPQMASYLVMPNVLFSAGFSDINQQNASLSNLRAMSLENDNNKKNAFFLSSYGNTATLSSKHTAMEYGYGADLRYSALQLGVALGVLENQNTTTNFGLLGSYGQVSFTPKDMEGAAKSTLDKWSISAFGSIHHRNGLYLDTLFSYGVVKGNIKVADIGNIAKLDDVNTLSASATIGQQFATGVEGLVFEPQAQLAYQRLIFDNISDGNNLEIDMNDPNRWLVRIGGRLNKTVTAAENAHIISFYGKLNVIKTFADRNTIQVIDNFNLDSMGASVEGGVGINAQLSKKIGLYGDVSHQHKLQKAGISATSLSGGIRYRF</sequence>
<evidence type="ECO:0000259" key="2">
    <source>
        <dbReference type="PROSITE" id="PS51208"/>
    </source>
</evidence>
<feature type="signal peptide" evidence="1">
    <location>
        <begin position="1"/>
        <end position="27"/>
    </location>
</feature>
<dbReference type="eggNOG" id="COG3468">
    <property type="taxonomic scope" value="Bacteria"/>
</dbReference>
<organism evidence="3">
    <name type="scientific">Bartonella rochalimae ATCC BAA-1498</name>
    <dbReference type="NCBI Taxonomy" id="685782"/>
    <lineage>
        <taxon>Bacteria</taxon>
        <taxon>Pseudomonadati</taxon>
        <taxon>Pseudomonadota</taxon>
        <taxon>Alphaproteobacteria</taxon>
        <taxon>Hyphomicrobiales</taxon>
        <taxon>Bartonellaceae</taxon>
        <taxon>Bartonella</taxon>
    </lineage>
</organism>
<reference evidence="4 5" key="2">
    <citation type="submission" date="2012-04" db="EMBL/GenBank/DDBJ databases">
        <title>The Genome Sequence of Bartonella rochalimae BMGH.</title>
        <authorList>
            <consortium name="The Broad Institute Genome Sequencing Platform"/>
            <consortium name="The Broad Institute Genome Sequencing Center for Infectious Disease"/>
            <person name="Feldgarden M."/>
            <person name="Kirby J."/>
            <person name="Kosoy M."/>
            <person name="Birtles R."/>
            <person name="Probert W.S."/>
            <person name="Chiaraviglio L."/>
            <person name="Walker B."/>
            <person name="Young S.K."/>
            <person name="Zeng Q."/>
            <person name="Gargeya S."/>
            <person name="Fitzgerald M."/>
            <person name="Haas B."/>
            <person name="Abouelleil A."/>
            <person name="Alvarado L."/>
            <person name="Arachchi H.M."/>
            <person name="Berlin A.M."/>
            <person name="Chapman S.B."/>
            <person name="Goldberg J."/>
            <person name="Griggs A."/>
            <person name="Gujja S."/>
            <person name="Hansen M."/>
            <person name="Howarth C."/>
            <person name="Imamovic A."/>
            <person name="Larimer J."/>
            <person name="McCowen C."/>
            <person name="Montmayeur A."/>
            <person name="Murphy C."/>
            <person name="Neiman D."/>
            <person name="Pearson M."/>
            <person name="Priest M."/>
            <person name="Roberts A."/>
            <person name="Saif S."/>
            <person name="Shea T."/>
            <person name="Sisk P."/>
            <person name="Sykes S."/>
            <person name="Wortman J."/>
            <person name="Nusbaum C."/>
            <person name="Birren B."/>
        </authorList>
    </citation>
    <scope>NUCLEOTIDE SEQUENCE [LARGE SCALE GENOMIC DNA]</scope>
    <source>
        <strain evidence="4 5">ATCC BAA-1498</strain>
    </source>
</reference>
<dbReference type="InterPro" id="IPR012332">
    <property type="entry name" value="Autotransporter_pectin_lyase_C"/>
</dbReference>
<keyword evidence="5" id="KW-1185">Reference proteome</keyword>
<dbReference type="Pfam" id="PF03797">
    <property type="entry name" value="Autotransporter"/>
    <property type="match status" value="1"/>
</dbReference>